<dbReference type="EMBL" id="OX451737">
    <property type="protein sequence ID" value="CAI8599706.1"/>
    <property type="molecule type" value="Genomic_DNA"/>
</dbReference>
<accession>A0AAV0ZPN5</accession>
<feature type="compositionally biased region" description="Basic and acidic residues" evidence="1">
    <location>
        <begin position="197"/>
        <end position="220"/>
    </location>
</feature>
<reference evidence="2 3" key="1">
    <citation type="submission" date="2023-01" db="EMBL/GenBank/DDBJ databases">
        <authorList>
            <person name="Kreplak J."/>
        </authorList>
    </citation>
    <scope>NUCLEOTIDE SEQUENCE [LARGE SCALE GENOMIC DNA]</scope>
</reference>
<feature type="compositionally biased region" description="Polar residues" evidence="1">
    <location>
        <begin position="83"/>
        <end position="94"/>
    </location>
</feature>
<gene>
    <name evidence="2" type="ORF">VFH_II187960</name>
</gene>
<feature type="compositionally biased region" description="Basic and acidic residues" evidence="1">
    <location>
        <begin position="127"/>
        <end position="157"/>
    </location>
</feature>
<sequence>MVGGGSRRDDGSLVINNTNVFAALDTLKKKKKSDKEKKSKGSKSGKLEAESDSKLFWALAPLNATSWGDVDDDDDDDYYATTAPPQSVWSVSEPQRSEDKQENFEETESEEDILDEGDEEEEEQDHEPEPEHDVKPEPELKKHAEVHVVPKEAERQLSRKKRKKKELEELEALLADFEVAPKESNGGQGQDKSQGASHDKKGVDGDVDGEKKEIVPESKNEKKKKKKDKASKEAKESNGQPNNSETNNRPDTCTENAEEDPSVIVEPTNEEDVPYTVLYPYMPTDLRALKRSWIQLKEERNTIREKYYEQERKILKLTRQLEEVRTINEYISTKGKRPWDF</sequence>
<dbReference type="Proteomes" id="UP001157006">
    <property type="component" value="Chromosome 2"/>
</dbReference>
<dbReference type="PANTHER" id="PTHR31365:SF15">
    <property type="entry name" value="EXPRESSED PROTEIN"/>
    <property type="match status" value="1"/>
</dbReference>
<evidence type="ECO:0000313" key="3">
    <source>
        <dbReference type="Proteomes" id="UP001157006"/>
    </source>
</evidence>
<name>A0AAV0ZPN5_VICFA</name>
<feature type="compositionally biased region" description="Acidic residues" evidence="1">
    <location>
        <begin position="69"/>
        <end position="78"/>
    </location>
</feature>
<dbReference type="PANTHER" id="PTHR31365">
    <property type="entry name" value="EXPRESSED PROTEIN"/>
    <property type="match status" value="1"/>
</dbReference>
<feature type="region of interest" description="Disordered" evidence="1">
    <location>
        <begin position="64"/>
        <end position="164"/>
    </location>
</feature>
<organism evidence="2 3">
    <name type="scientific">Vicia faba</name>
    <name type="common">Broad bean</name>
    <name type="synonym">Faba vulgaris</name>
    <dbReference type="NCBI Taxonomy" id="3906"/>
    <lineage>
        <taxon>Eukaryota</taxon>
        <taxon>Viridiplantae</taxon>
        <taxon>Streptophyta</taxon>
        <taxon>Embryophyta</taxon>
        <taxon>Tracheophyta</taxon>
        <taxon>Spermatophyta</taxon>
        <taxon>Magnoliopsida</taxon>
        <taxon>eudicotyledons</taxon>
        <taxon>Gunneridae</taxon>
        <taxon>Pentapetalae</taxon>
        <taxon>rosids</taxon>
        <taxon>fabids</taxon>
        <taxon>Fabales</taxon>
        <taxon>Fabaceae</taxon>
        <taxon>Papilionoideae</taxon>
        <taxon>50 kb inversion clade</taxon>
        <taxon>NPAAA clade</taxon>
        <taxon>Hologalegina</taxon>
        <taxon>IRL clade</taxon>
        <taxon>Fabeae</taxon>
        <taxon>Vicia</taxon>
    </lineage>
</organism>
<feature type="region of interest" description="Disordered" evidence="1">
    <location>
        <begin position="177"/>
        <end position="270"/>
    </location>
</feature>
<evidence type="ECO:0000256" key="1">
    <source>
        <dbReference type="SAM" id="MobiDB-lite"/>
    </source>
</evidence>
<keyword evidence="3" id="KW-1185">Reference proteome</keyword>
<feature type="compositionally biased region" description="Basic and acidic residues" evidence="1">
    <location>
        <begin position="33"/>
        <end position="52"/>
    </location>
</feature>
<feature type="compositionally biased region" description="Acidic residues" evidence="1">
    <location>
        <begin position="104"/>
        <end position="126"/>
    </location>
</feature>
<feature type="compositionally biased region" description="Polar residues" evidence="1">
    <location>
        <begin position="239"/>
        <end position="255"/>
    </location>
</feature>
<feature type="region of interest" description="Disordered" evidence="1">
    <location>
        <begin position="29"/>
        <end position="52"/>
    </location>
</feature>
<protein>
    <submittedName>
        <fullName evidence="2">Uncharacterized protein</fullName>
    </submittedName>
</protein>
<dbReference type="AlphaFoldDB" id="A0AAV0ZPN5"/>
<proteinExistence type="predicted"/>
<evidence type="ECO:0000313" key="2">
    <source>
        <dbReference type="EMBL" id="CAI8599706.1"/>
    </source>
</evidence>